<feature type="compositionally biased region" description="Acidic residues" evidence="7">
    <location>
        <begin position="30"/>
        <end position="39"/>
    </location>
</feature>
<dbReference type="Pfam" id="PF00046">
    <property type="entry name" value="Homeodomain"/>
    <property type="match status" value="1"/>
</dbReference>
<feature type="domain" description="Homeobox" evidence="8">
    <location>
        <begin position="131"/>
        <end position="191"/>
    </location>
</feature>
<keyword evidence="10" id="KW-1185">Reference proteome</keyword>
<evidence type="ECO:0000313" key="10">
    <source>
        <dbReference type="Proteomes" id="UP000727407"/>
    </source>
</evidence>
<evidence type="ECO:0000313" key="9">
    <source>
        <dbReference type="EMBL" id="KAF5904909.1"/>
    </source>
</evidence>
<evidence type="ECO:0000256" key="5">
    <source>
        <dbReference type="PROSITE-ProRule" id="PRU00108"/>
    </source>
</evidence>
<feature type="region of interest" description="Disordered" evidence="7">
    <location>
        <begin position="255"/>
        <end position="337"/>
    </location>
</feature>
<dbReference type="Gene3D" id="1.10.10.60">
    <property type="entry name" value="Homeodomain-like"/>
    <property type="match status" value="2"/>
</dbReference>
<dbReference type="GO" id="GO:0000981">
    <property type="term" value="F:DNA-binding transcription factor activity, RNA polymerase II-specific"/>
    <property type="evidence" value="ECO:0007669"/>
    <property type="project" value="TreeGrafter"/>
</dbReference>
<evidence type="ECO:0000256" key="1">
    <source>
        <dbReference type="ARBA" id="ARBA00004123"/>
    </source>
</evidence>
<feature type="compositionally biased region" description="Basic and acidic residues" evidence="7">
    <location>
        <begin position="325"/>
        <end position="337"/>
    </location>
</feature>
<dbReference type="PROSITE" id="PS50071">
    <property type="entry name" value="HOMEOBOX_2"/>
    <property type="match status" value="1"/>
</dbReference>
<feature type="compositionally biased region" description="Acidic residues" evidence="7">
    <location>
        <begin position="49"/>
        <end position="64"/>
    </location>
</feature>
<dbReference type="PANTHER" id="PTHR15467:SF6">
    <property type="entry name" value="ZINC FINGERS AND HOMEOBOXES PROTEIN 3"/>
    <property type="match status" value="1"/>
</dbReference>
<comment type="subcellular location">
    <subcellularLocation>
        <location evidence="1 5 6">Nucleus</location>
    </subcellularLocation>
</comment>
<evidence type="ECO:0000259" key="8">
    <source>
        <dbReference type="PROSITE" id="PS50071"/>
    </source>
</evidence>
<name>A0A8J4U5D4_CLAMG</name>
<evidence type="ECO:0000256" key="4">
    <source>
        <dbReference type="ARBA" id="ARBA00023242"/>
    </source>
</evidence>
<accession>A0A8J4U5D4</accession>
<evidence type="ECO:0000256" key="6">
    <source>
        <dbReference type="RuleBase" id="RU000682"/>
    </source>
</evidence>
<feature type="compositionally biased region" description="Basic and acidic residues" evidence="7">
    <location>
        <begin position="18"/>
        <end position="29"/>
    </location>
</feature>
<feature type="region of interest" description="Disordered" evidence="7">
    <location>
        <begin position="18"/>
        <end position="85"/>
    </location>
</feature>
<dbReference type="AlphaFoldDB" id="A0A8J4U5D4"/>
<dbReference type="GO" id="GO:0005634">
    <property type="term" value="C:nucleus"/>
    <property type="evidence" value="ECO:0007669"/>
    <property type="project" value="UniProtKB-SubCell"/>
</dbReference>
<proteinExistence type="predicted"/>
<feature type="compositionally biased region" description="Pro residues" evidence="7">
    <location>
        <begin position="115"/>
        <end position="131"/>
    </location>
</feature>
<keyword evidence="3 5" id="KW-0371">Homeobox</keyword>
<dbReference type="OrthoDB" id="8960717at2759"/>
<feature type="DNA-binding region" description="Homeobox" evidence="5">
    <location>
        <begin position="133"/>
        <end position="192"/>
    </location>
</feature>
<dbReference type="GO" id="GO:0003677">
    <property type="term" value="F:DNA binding"/>
    <property type="evidence" value="ECO:0007669"/>
    <property type="project" value="UniProtKB-UniRule"/>
</dbReference>
<evidence type="ECO:0000256" key="7">
    <source>
        <dbReference type="SAM" id="MobiDB-lite"/>
    </source>
</evidence>
<feature type="compositionally biased region" description="Basic and acidic residues" evidence="7">
    <location>
        <begin position="257"/>
        <end position="266"/>
    </location>
</feature>
<dbReference type="SUPFAM" id="SSF46689">
    <property type="entry name" value="Homeodomain-like"/>
    <property type="match status" value="1"/>
</dbReference>
<dbReference type="InterPro" id="IPR009057">
    <property type="entry name" value="Homeodomain-like_sf"/>
</dbReference>
<protein>
    <submittedName>
        <fullName evidence="9">Zinc fingers and homeoboxes protein 3-like</fullName>
    </submittedName>
</protein>
<dbReference type="InterPro" id="IPR001356">
    <property type="entry name" value="HD"/>
</dbReference>
<feature type="region of interest" description="Disordered" evidence="7">
    <location>
        <begin position="98"/>
        <end position="137"/>
    </location>
</feature>
<reference evidence="9" key="1">
    <citation type="submission" date="2020-07" db="EMBL/GenBank/DDBJ databases">
        <title>Clarias magur genome sequencing, assembly and annotation.</title>
        <authorList>
            <person name="Kushwaha B."/>
            <person name="Kumar R."/>
            <person name="Das P."/>
            <person name="Joshi C.G."/>
            <person name="Kumar D."/>
            <person name="Nagpure N.S."/>
            <person name="Pandey M."/>
            <person name="Agarwal S."/>
            <person name="Srivastava S."/>
            <person name="Singh M."/>
            <person name="Sahoo L."/>
            <person name="Jayasankar P."/>
            <person name="Meher P.K."/>
            <person name="Koringa P.G."/>
            <person name="Iquebal M.A."/>
            <person name="Das S.P."/>
            <person name="Bit A."/>
            <person name="Patnaik S."/>
            <person name="Patel N."/>
            <person name="Shah T.M."/>
            <person name="Hinsu A."/>
            <person name="Jena J.K."/>
        </authorList>
    </citation>
    <scope>NUCLEOTIDE SEQUENCE</scope>
    <source>
        <strain evidence="9">CIFAMagur01</strain>
        <tissue evidence="9">Testis</tissue>
    </source>
</reference>
<dbReference type="CDD" id="cd00086">
    <property type="entry name" value="homeodomain"/>
    <property type="match status" value="1"/>
</dbReference>
<keyword evidence="4 5" id="KW-0539">Nucleus</keyword>
<gene>
    <name evidence="9" type="primary">zhx3</name>
    <name evidence="9" type="ORF">DAT39_005391</name>
</gene>
<dbReference type="SMART" id="SM00389">
    <property type="entry name" value="HOX"/>
    <property type="match status" value="1"/>
</dbReference>
<keyword evidence="2 5" id="KW-0238">DNA-binding</keyword>
<evidence type="ECO:0000256" key="2">
    <source>
        <dbReference type="ARBA" id="ARBA00023125"/>
    </source>
</evidence>
<dbReference type="EMBL" id="QNUK01000051">
    <property type="protein sequence ID" value="KAF5904909.1"/>
    <property type="molecule type" value="Genomic_DNA"/>
</dbReference>
<sequence length="337" mass="38238">MTRREIHGWFAERRKRVAAEKKREELERAEQEEDDDDAEDNKVVLCEKDEQELAEEKQDDEESSETNQQVKEDMSGTAPKVNPIKINLKMLKVTEANGKGEMEGSPQPEMTKVPSPVPQTSTPPPPPPPLPSHTSYRGKKTPEQLHLLKQAFARTHWPSTPQYNELIDKTGLPRPEVVRWFGDCRYVLKTSQLKWLESYQSIVDAEDFQKGNITILQEHLNLYGNLVENQLEEIARSSGLSEELVRKWFTKQTKAHPLSEDRKSEEMELSPCTTKGKAALKSLQQDDGDEKGEPMELTATDLSKDQASKMITGDVSTSSEPECDESGRVRDHEPASE</sequence>
<evidence type="ECO:0000256" key="3">
    <source>
        <dbReference type="ARBA" id="ARBA00023155"/>
    </source>
</evidence>
<dbReference type="Proteomes" id="UP000727407">
    <property type="component" value="Unassembled WGS sequence"/>
</dbReference>
<comment type="caution">
    <text evidence="9">The sequence shown here is derived from an EMBL/GenBank/DDBJ whole genome shotgun (WGS) entry which is preliminary data.</text>
</comment>
<dbReference type="PANTHER" id="PTHR15467">
    <property type="entry name" value="ZINC-FINGERS AND HOMEOBOXES RELATED"/>
    <property type="match status" value="1"/>
</dbReference>
<organism evidence="9 10">
    <name type="scientific">Clarias magur</name>
    <name type="common">Asian catfish</name>
    <name type="synonym">Macropteronotus magur</name>
    <dbReference type="NCBI Taxonomy" id="1594786"/>
    <lineage>
        <taxon>Eukaryota</taxon>
        <taxon>Metazoa</taxon>
        <taxon>Chordata</taxon>
        <taxon>Craniata</taxon>
        <taxon>Vertebrata</taxon>
        <taxon>Euteleostomi</taxon>
        <taxon>Actinopterygii</taxon>
        <taxon>Neopterygii</taxon>
        <taxon>Teleostei</taxon>
        <taxon>Ostariophysi</taxon>
        <taxon>Siluriformes</taxon>
        <taxon>Clariidae</taxon>
        <taxon>Clarias</taxon>
    </lineage>
</organism>